<feature type="region of interest" description="Disordered" evidence="1">
    <location>
        <begin position="49"/>
        <end position="91"/>
    </location>
</feature>
<dbReference type="VEuPathDB" id="FungiDB:KRP22_11056"/>
<dbReference type="AlphaFoldDB" id="H3GLT7"/>
<dbReference type="InParanoid" id="H3GLT7"/>
<accession>H3GLT7</accession>
<evidence type="ECO:0000313" key="3">
    <source>
        <dbReference type="Proteomes" id="UP000005238"/>
    </source>
</evidence>
<feature type="region of interest" description="Disordered" evidence="1">
    <location>
        <begin position="112"/>
        <end position="131"/>
    </location>
</feature>
<keyword evidence="3" id="KW-1185">Reference proteome</keyword>
<evidence type="ECO:0000256" key="1">
    <source>
        <dbReference type="SAM" id="MobiDB-lite"/>
    </source>
</evidence>
<dbReference type="PANTHER" id="PTHR35796">
    <property type="entry name" value="HYPOTHETICAL CYTOSOLIC PROTEIN"/>
    <property type="match status" value="1"/>
</dbReference>
<dbReference type="OMA" id="QLAYRIF"/>
<name>H3GLT7_PHYRM</name>
<reference evidence="3" key="1">
    <citation type="journal article" date="2006" name="Science">
        <title>Phytophthora genome sequences uncover evolutionary origins and mechanisms of pathogenesis.</title>
        <authorList>
            <person name="Tyler B.M."/>
            <person name="Tripathy S."/>
            <person name="Zhang X."/>
            <person name="Dehal P."/>
            <person name="Jiang R.H."/>
            <person name="Aerts A."/>
            <person name="Arredondo F.D."/>
            <person name="Baxter L."/>
            <person name="Bensasson D."/>
            <person name="Beynon J.L."/>
            <person name="Chapman J."/>
            <person name="Damasceno C.M."/>
            <person name="Dorrance A.E."/>
            <person name="Dou D."/>
            <person name="Dickerman A.W."/>
            <person name="Dubchak I.L."/>
            <person name="Garbelotto M."/>
            <person name="Gijzen M."/>
            <person name="Gordon S.G."/>
            <person name="Govers F."/>
            <person name="Grunwald N.J."/>
            <person name="Huang W."/>
            <person name="Ivors K.L."/>
            <person name="Jones R.W."/>
            <person name="Kamoun S."/>
            <person name="Krampis K."/>
            <person name="Lamour K.H."/>
            <person name="Lee M.K."/>
            <person name="McDonald W.H."/>
            <person name="Medina M."/>
            <person name="Meijer H.J."/>
            <person name="Nordberg E.K."/>
            <person name="Maclean D.J."/>
            <person name="Ospina-Giraldo M.D."/>
            <person name="Morris P.F."/>
            <person name="Phuntumart V."/>
            <person name="Putnam N.H."/>
            <person name="Rash S."/>
            <person name="Rose J.K."/>
            <person name="Sakihama Y."/>
            <person name="Salamov A.A."/>
            <person name="Savidor A."/>
            <person name="Scheuring C.F."/>
            <person name="Smith B.M."/>
            <person name="Sobral B.W."/>
            <person name="Terry A."/>
            <person name="Torto-Alalibo T.A."/>
            <person name="Win J."/>
            <person name="Xu Z."/>
            <person name="Zhang H."/>
            <person name="Grigoriev I.V."/>
            <person name="Rokhsar D.S."/>
            <person name="Boore J.L."/>
        </authorList>
    </citation>
    <scope>NUCLEOTIDE SEQUENCE [LARGE SCALE GENOMIC DNA]</scope>
    <source>
        <strain evidence="3">Pr102</strain>
    </source>
</reference>
<protein>
    <submittedName>
        <fullName evidence="2">Uncharacterized protein</fullName>
    </submittedName>
</protein>
<dbReference type="eggNOG" id="ENOG502R9DG">
    <property type="taxonomic scope" value="Eukaryota"/>
</dbReference>
<dbReference type="EMBL" id="DS566021">
    <property type="status" value="NOT_ANNOTATED_CDS"/>
    <property type="molecule type" value="Genomic_DNA"/>
</dbReference>
<feature type="compositionally biased region" description="Basic and acidic residues" evidence="1">
    <location>
        <begin position="80"/>
        <end position="91"/>
    </location>
</feature>
<reference evidence="2" key="2">
    <citation type="submission" date="2015-06" db="UniProtKB">
        <authorList>
            <consortium name="EnsemblProtists"/>
        </authorList>
    </citation>
    <scope>IDENTIFICATION</scope>
    <source>
        <strain evidence="2">Pr102</strain>
    </source>
</reference>
<dbReference type="HOGENOM" id="CLU_027764_2_3_1"/>
<evidence type="ECO:0000313" key="2">
    <source>
        <dbReference type="EnsemblProtists" id="Phyra77389"/>
    </source>
</evidence>
<dbReference type="Proteomes" id="UP000005238">
    <property type="component" value="Unassembled WGS sequence"/>
</dbReference>
<organism evidence="2 3">
    <name type="scientific">Phytophthora ramorum</name>
    <name type="common">Sudden oak death agent</name>
    <dbReference type="NCBI Taxonomy" id="164328"/>
    <lineage>
        <taxon>Eukaryota</taxon>
        <taxon>Sar</taxon>
        <taxon>Stramenopiles</taxon>
        <taxon>Oomycota</taxon>
        <taxon>Peronosporomycetes</taxon>
        <taxon>Peronosporales</taxon>
        <taxon>Peronosporaceae</taxon>
        <taxon>Phytophthora</taxon>
    </lineage>
</organism>
<dbReference type="EnsemblProtists" id="Phyra77389">
    <property type="protein sequence ID" value="Phyra77389"/>
    <property type="gene ID" value="Phyra77389"/>
</dbReference>
<dbReference type="STRING" id="164328.H3GLT7"/>
<proteinExistence type="predicted"/>
<dbReference type="PANTHER" id="PTHR35796:SF3">
    <property type="entry name" value="BHLH DOMAIN-CONTAINING PROTEIN"/>
    <property type="match status" value="1"/>
</dbReference>
<dbReference type="VEuPathDB" id="FungiDB:KRP23_11572"/>
<feature type="compositionally biased region" description="Polar residues" evidence="1">
    <location>
        <begin position="112"/>
        <end position="121"/>
    </location>
</feature>
<sequence>MSSLNGGPSAPRPPTAALCDDLAFLPSLRDDEWDSNALLEALDGDIEEFDASEEGNRFSPPVQWGANGPAQRTKKKSKKRNCDPNKARSEQMRDLQRLRGEARDLQVKVQQLQGSNNGSSEQPPPNAQDHAMPKVWEDICARQLERRLKTEQENSRLRKRLRTQLKVIHSVKKLLFKRLALQDVRDQVDKRVRRVDIPAGFVKQLAYRIFDELSVGVELSSREVESVLGELETKCPVPIDVETHHLLLRERKNIELFDSRVLPFDVQATGDAWWQRWHMYRGQRSLGDTENVIRERCGLEMVDVKTHKAATFYVQQVLRRQVEEHRVVVVWHSYFEPFTFGETRVHGVTFLLKGYVLMKQLGGDLVGDAETRVQTCYSVTPHYLDPNSR</sequence>